<feature type="domain" description="Cytochrome c" evidence="6">
    <location>
        <begin position="36"/>
        <end position="146"/>
    </location>
</feature>
<dbReference type="Gene3D" id="1.10.760.10">
    <property type="entry name" value="Cytochrome c-like domain"/>
    <property type="match status" value="1"/>
</dbReference>
<comment type="caution">
    <text evidence="7">The sequence shown here is derived from an EMBL/GenBank/DDBJ whole genome shotgun (WGS) entry which is preliminary data.</text>
</comment>
<evidence type="ECO:0000256" key="5">
    <source>
        <dbReference type="SAM" id="SignalP"/>
    </source>
</evidence>
<dbReference type="InterPro" id="IPR036909">
    <property type="entry name" value="Cyt_c-like_dom_sf"/>
</dbReference>
<organism evidence="7 8">
    <name type="scientific">Rhodothalassium salexigens DSM 2132</name>
    <dbReference type="NCBI Taxonomy" id="1188247"/>
    <lineage>
        <taxon>Bacteria</taxon>
        <taxon>Pseudomonadati</taxon>
        <taxon>Pseudomonadota</taxon>
        <taxon>Alphaproteobacteria</taxon>
        <taxon>Rhodothalassiales</taxon>
        <taxon>Rhodothalassiaceae</taxon>
        <taxon>Rhodothalassium</taxon>
    </lineage>
</organism>
<feature type="signal peptide" evidence="5">
    <location>
        <begin position="1"/>
        <end position="21"/>
    </location>
</feature>
<feature type="chain" id="PRO_5020806304" description="Cytochrome c domain-containing protein" evidence="5">
    <location>
        <begin position="22"/>
        <end position="165"/>
    </location>
</feature>
<proteinExistence type="predicted"/>
<dbReference type="RefSeq" id="WP_132708193.1">
    <property type="nucleotide sequence ID" value="NZ_JACIGF010000004.1"/>
</dbReference>
<sequence>MKPRIMTTGLGLAAMIMAAMAGQDGLADARMTDQGGPVRAPETTFRQICTACHAERMAPDDMHARRTMAAPPMNLMSTLIRRKLGNDRQAFVDHVTGFTLAPTADRALAMPRAIRRFGLMPPIQEIDPTLTEADIEAVANWLYDHYDYEAERGALRDHERDHHRP</sequence>
<keyword evidence="8" id="KW-1185">Reference proteome</keyword>
<dbReference type="PROSITE" id="PS51007">
    <property type="entry name" value="CYTC"/>
    <property type="match status" value="1"/>
</dbReference>
<evidence type="ECO:0000259" key="6">
    <source>
        <dbReference type="PROSITE" id="PS51007"/>
    </source>
</evidence>
<evidence type="ECO:0000313" key="7">
    <source>
        <dbReference type="EMBL" id="TCP35292.1"/>
    </source>
</evidence>
<dbReference type="AlphaFoldDB" id="A0A4R2PIH9"/>
<reference evidence="7 8" key="1">
    <citation type="submission" date="2019-03" db="EMBL/GenBank/DDBJ databases">
        <title>Genomic Encyclopedia of Type Strains, Phase IV (KMG-IV): sequencing the most valuable type-strain genomes for metagenomic binning, comparative biology and taxonomic classification.</title>
        <authorList>
            <person name="Goeker M."/>
        </authorList>
    </citation>
    <scope>NUCLEOTIDE SEQUENCE [LARGE SCALE GENOMIC DNA]</scope>
    <source>
        <strain evidence="7 8">DSM 2132</strain>
    </source>
</reference>
<evidence type="ECO:0000256" key="3">
    <source>
        <dbReference type="ARBA" id="ARBA00023004"/>
    </source>
</evidence>
<protein>
    <recommendedName>
        <fullName evidence="6">Cytochrome c domain-containing protein</fullName>
    </recommendedName>
</protein>
<dbReference type="EMBL" id="SLXO01000004">
    <property type="protein sequence ID" value="TCP35292.1"/>
    <property type="molecule type" value="Genomic_DNA"/>
</dbReference>
<evidence type="ECO:0000256" key="4">
    <source>
        <dbReference type="PROSITE-ProRule" id="PRU00433"/>
    </source>
</evidence>
<dbReference type="SUPFAM" id="SSF46626">
    <property type="entry name" value="Cytochrome c"/>
    <property type="match status" value="1"/>
</dbReference>
<dbReference type="GO" id="GO:0020037">
    <property type="term" value="F:heme binding"/>
    <property type="evidence" value="ECO:0007669"/>
    <property type="project" value="InterPro"/>
</dbReference>
<accession>A0A4R2PIH9</accession>
<gene>
    <name evidence="7" type="ORF">EV659_104143</name>
</gene>
<keyword evidence="2 4" id="KW-0479">Metal-binding</keyword>
<dbReference type="InParanoid" id="A0A4R2PIH9"/>
<dbReference type="GO" id="GO:0046872">
    <property type="term" value="F:metal ion binding"/>
    <property type="evidence" value="ECO:0007669"/>
    <property type="project" value="UniProtKB-KW"/>
</dbReference>
<name>A0A4R2PIH9_RHOSA</name>
<dbReference type="GO" id="GO:0009055">
    <property type="term" value="F:electron transfer activity"/>
    <property type="evidence" value="ECO:0007669"/>
    <property type="project" value="InterPro"/>
</dbReference>
<keyword evidence="1 4" id="KW-0349">Heme</keyword>
<evidence type="ECO:0000313" key="8">
    <source>
        <dbReference type="Proteomes" id="UP000295399"/>
    </source>
</evidence>
<dbReference type="Proteomes" id="UP000295399">
    <property type="component" value="Unassembled WGS sequence"/>
</dbReference>
<evidence type="ECO:0000256" key="1">
    <source>
        <dbReference type="ARBA" id="ARBA00022617"/>
    </source>
</evidence>
<dbReference type="InterPro" id="IPR009056">
    <property type="entry name" value="Cyt_c-like_dom"/>
</dbReference>
<evidence type="ECO:0000256" key="2">
    <source>
        <dbReference type="ARBA" id="ARBA00022723"/>
    </source>
</evidence>
<keyword evidence="3 4" id="KW-0408">Iron</keyword>
<keyword evidence="5" id="KW-0732">Signal</keyword>
<dbReference type="OrthoDB" id="14888at2"/>